<evidence type="ECO:0000313" key="5">
    <source>
        <dbReference type="EMBL" id="KAJ3054537.1"/>
    </source>
</evidence>
<accession>A0AAD5X7E1</accession>
<gene>
    <name evidence="5" type="ORF">HK097_001566</name>
</gene>
<dbReference type="PANTHER" id="PTHR43708">
    <property type="entry name" value="CONSERVED EXPRESSED OXIDOREDUCTASE (EUROFUNG)"/>
    <property type="match status" value="1"/>
</dbReference>
<keyword evidence="2" id="KW-0560">Oxidoreductase</keyword>
<name>A0AAD5X7E1_9FUNG</name>
<evidence type="ECO:0000256" key="2">
    <source>
        <dbReference type="ARBA" id="ARBA00023002"/>
    </source>
</evidence>
<dbReference type="SUPFAM" id="SSF51735">
    <property type="entry name" value="NAD(P)-binding Rossmann-fold domains"/>
    <property type="match status" value="1"/>
</dbReference>
<dbReference type="PANTHER" id="PTHR43708:SF5">
    <property type="entry name" value="CONSERVED EXPRESSED OXIDOREDUCTASE (EUROFUNG)-RELATED"/>
    <property type="match status" value="1"/>
</dbReference>
<dbReference type="InterPro" id="IPR055170">
    <property type="entry name" value="GFO_IDH_MocA-like_dom"/>
</dbReference>
<dbReference type="EMBL" id="JADGJD010000131">
    <property type="protein sequence ID" value="KAJ3054537.1"/>
    <property type="molecule type" value="Genomic_DNA"/>
</dbReference>
<dbReference type="GO" id="GO:0000166">
    <property type="term" value="F:nucleotide binding"/>
    <property type="evidence" value="ECO:0007669"/>
    <property type="project" value="InterPro"/>
</dbReference>
<dbReference type="Gene3D" id="3.30.360.10">
    <property type="entry name" value="Dihydrodipicolinate Reductase, domain 2"/>
    <property type="match status" value="1"/>
</dbReference>
<dbReference type="InterPro" id="IPR000683">
    <property type="entry name" value="Gfo/Idh/MocA-like_OxRdtase_N"/>
</dbReference>
<dbReference type="AlphaFoldDB" id="A0AAD5X7E1"/>
<reference evidence="5" key="1">
    <citation type="submission" date="2020-05" db="EMBL/GenBank/DDBJ databases">
        <title>Phylogenomic resolution of chytrid fungi.</title>
        <authorList>
            <person name="Stajich J.E."/>
            <person name="Amses K."/>
            <person name="Simmons R."/>
            <person name="Seto K."/>
            <person name="Myers J."/>
            <person name="Bonds A."/>
            <person name="Quandt C.A."/>
            <person name="Barry K."/>
            <person name="Liu P."/>
            <person name="Grigoriev I."/>
            <person name="Longcore J.E."/>
            <person name="James T.Y."/>
        </authorList>
    </citation>
    <scope>NUCLEOTIDE SEQUENCE</scope>
    <source>
        <strain evidence="5">JEL0318</strain>
    </source>
</reference>
<organism evidence="5 6">
    <name type="scientific">Rhizophlyctis rosea</name>
    <dbReference type="NCBI Taxonomy" id="64517"/>
    <lineage>
        <taxon>Eukaryota</taxon>
        <taxon>Fungi</taxon>
        <taxon>Fungi incertae sedis</taxon>
        <taxon>Chytridiomycota</taxon>
        <taxon>Chytridiomycota incertae sedis</taxon>
        <taxon>Chytridiomycetes</taxon>
        <taxon>Rhizophlyctidales</taxon>
        <taxon>Rhizophlyctidaceae</taxon>
        <taxon>Rhizophlyctis</taxon>
    </lineage>
</organism>
<feature type="domain" description="Gfo/Idh/MocA-like oxidoreductase N-terminal" evidence="3">
    <location>
        <begin position="4"/>
        <end position="126"/>
    </location>
</feature>
<dbReference type="Proteomes" id="UP001212841">
    <property type="component" value="Unassembled WGS sequence"/>
</dbReference>
<feature type="domain" description="GFO/IDH/MocA-like oxidoreductase" evidence="4">
    <location>
        <begin position="136"/>
        <end position="261"/>
    </location>
</feature>
<dbReference type="Gene3D" id="3.40.50.720">
    <property type="entry name" value="NAD(P)-binding Rossmann-like Domain"/>
    <property type="match status" value="1"/>
</dbReference>
<comment type="caution">
    <text evidence="5">The sequence shown here is derived from an EMBL/GenBank/DDBJ whole genome shotgun (WGS) entry which is preliminary data.</text>
</comment>
<evidence type="ECO:0008006" key="7">
    <source>
        <dbReference type="Google" id="ProtNLM"/>
    </source>
</evidence>
<dbReference type="SUPFAM" id="SSF55347">
    <property type="entry name" value="Glyceraldehyde-3-phosphate dehydrogenase-like, C-terminal domain"/>
    <property type="match status" value="1"/>
</dbReference>
<dbReference type="InterPro" id="IPR051317">
    <property type="entry name" value="Gfo/Idh/MocA_oxidoreduct"/>
</dbReference>
<dbReference type="InterPro" id="IPR036291">
    <property type="entry name" value="NAD(P)-bd_dom_sf"/>
</dbReference>
<evidence type="ECO:0000259" key="3">
    <source>
        <dbReference type="Pfam" id="PF01408"/>
    </source>
</evidence>
<sequence length="374" mass="41416">MAPIKVGIIGYGFSTKCFHLPFIRPNSDLQVYAFLQRAATPADVKSPWGHCTVEFPQAKHYTTPDQFFADAEIELVVICTHEHEEFARRALESGKHVVVEKPFVTTSEAAERLIQLARKQNRVLTAFHNRRFDSDFRTLQHLVSQNALGDIREAELHYDFPNPGWIGGWTGKYTPGEGMAFGLGTHTVDQALTLFGTPTSVTGFLRANRDNAGESDIDDSFTIILQYGGDKKKLLVTVKTTIVSNLKDQLKFFVRGTEGSFIKFGTDPQEAKAIASPGQPALSPTFGDELPAAWGTLTTITQFDASQSLDSDSKKWIGKYPSLPGWYRGYYEGVVAAIKGEKEVYVKAETAGDGLKVIELARRSAEEGVTLKWE</sequence>
<dbReference type="GO" id="GO:0016491">
    <property type="term" value="F:oxidoreductase activity"/>
    <property type="evidence" value="ECO:0007669"/>
    <property type="project" value="UniProtKB-KW"/>
</dbReference>
<dbReference type="Pfam" id="PF01408">
    <property type="entry name" value="GFO_IDH_MocA"/>
    <property type="match status" value="1"/>
</dbReference>
<proteinExistence type="inferred from homology"/>
<dbReference type="Pfam" id="PF22725">
    <property type="entry name" value="GFO_IDH_MocA_C3"/>
    <property type="match status" value="1"/>
</dbReference>
<evidence type="ECO:0000313" key="6">
    <source>
        <dbReference type="Proteomes" id="UP001212841"/>
    </source>
</evidence>
<evidence type="ECO:0000259" key="4">
    <source>
        <dbReference type="Pfam" id="PF22725"/>
    </source>
</evidence>
<keyword evidence="6" id="KW-1185">Reference proteome</keyword>
<protein>
    <recommendedName>
        <fullName evidence="7">Oxidoreductase</fullName>
    </recommendedName>
</protein>
<evidence type="ECO:0000256" key="1">
    <source>
        <dbReference type="ARBA" id="ARBA00010928"/>
    </source>
</evidence>
<comment type="similarity">
    <text evidence="1">Belongs to the Gfo/Idh/MocA family.</text>
</comment>